<reference evidence="2 3" key="1">
    <citation type="submission" date="2019-03" db="EMBL/GenBank/DDBJ databases">
        <title>Genomic Encyclopedia of Type Strains, Phase IV (KMG-IV): sequencing the most valuable type-strain genomes for metagenomic binning, comparative biology and taxonomic classification.</title>
        <authorList>
            <person name="Goeker M."/>
        </authorList>
    </citation>
    <scope>NUCLEOTIDE SEQUENCE [LARGE SCALE GENOMIC DNA]</scope>
    <source>
        <strain evidence="2 3">DSM 45361</strain>
    </source>
</reference>
<dbReference type="PANTHER" id="PTHR43293:SF3">
    <property type="entry name" value="CHOLESTEROL RING-CLEAVING HYDROLASE IPDB SUBUNIT"/>
    <property type="match status" value="1"/>
</dbReference>
<dbReference type="OrthoDB" id="3742129at2"/>
<keyword evidence="3" id="KW-1185">Reference proteome</keyword>
<comment type="caution">
    <text evidence="2">The sequence shown here is derived from an EMBL/GenBank/DDBJ whole genome shotgun (WGS) entry which is preliminary data.</text>
</comment>
<evidence type="ECO:0000313" key="3">
    <source>
        <dbReference type="Proteomes" id="UP000295444"/>
    </source>
</evidence>
<gene>
    <name evidence="2" type="ORF">EV186_1021309</name>
</gene>
<dbReference type="Pfam" id="PF01144">
    <property type="entry name" value="CoA_trans"/>
    <property type="match status" value="1"/>
</dbReference>
<dbReference type="EMBL" id="SNXZ01000002">
    <property type="protein sequence ID" value="TDQ01441.1"/>
    <property type="molecule type" value="Genomic_DNA"/>
</dbReference>
<keyword evidence="2" id="KW-0808">Transferase</keyword>
<dbReference type="SUPFAM" id="SSF100950">
    <property type="entry name" value="NagB/RpiA/CoA transferase-like"/>
    <property type="match status" value="1"/>
</dbReference>
<sequence length="269" mass="28908">MARIVSLADGIAELVHDGDEVALEGFTHLIPVAAGQEIIRQGRRDLTLVRMTPDIVYDQLIGAGCARKLVFSWGGNPGVGSLHRFRDAVTHAWPVPLELVEHSHAGMANRYVAGASGLPFAILRGYAGTDLPTVTETIKFVTCPFTGERLAAVPALNPDVTVIHAQRADRAGNVQLWGITGMQKEAVLAAKRSLVTVEEVVDELTPVPGGVVLPGWAVTAVAPAPRGAHPSYAHGFYERDNDYYKQWDAISKDRDAFTGWLGDLVGSAR</sequence>
<name>A0A4V3CZX9_LABRH</name>
<accession>A0A4V3CZX9</accession>
<dbReference type="SMART" id="SM00882">
    <property type="entry name" value="CoA_trans"/>
    <property type="match status" value="1"/>
</dbReference>
<dbReference type="GO" id="GO:0008410">
    <property type="term" value="F:CoA-transferase activity"/>
    <property type="evidence" value="ECO:0007669"/>
    <property type="project" value="InterPro"/>
</dbReference>
<comment type="similarity">
    <text evidence="1">Belongs to the 3-oxoacid CoA-transferase subunit B family.</text>
</comment>
<protein>
    <submittedName>
        <fullName evidence="2">Glutaconate CoA-transferase subunit A</fullName>
    </submittedName>
</protein>
<evidence type="ECO:0000256" key="1">
    <source>
        <dbReference type="ARBA" id="ARBA00007047"/>
    </source>
</evidence>
<dbReference type="Gene3D" id="3.40.1080.10">
    <property type="entry name" value="Glutaconate Coenzyme A-transferase"/>
    <property type="match status" value="1"/>
</dbReference>
<dbReference type="InterPro" id="IPR037171">
    <property type="entry name" value="NagB/RpiA_transferase-like"/>
</dbReference>
<dbReference type="PANTHER" id="PTHR43293">
    <property type="entry name" value="ACETATE COA-TRANSFERASE YDIF"/>
    <property type="match status" value="1"/>
</dbReference>
<dbReference type="InterPro" id="IPR004165">
    <property type="entry name" value="CoA_trans_fam_I"/>
</dbReference>
<proteinExistence type="inferred from homology"/>
<dbReference type="Gene3D" id="3.30.30.40">
    <property type="match status" value="1"/>
</dbReference>
<organism evidence="2 3">
    <name type="scientific">Labedaea rhizosphaerae</name>
    <dbReference type="NCBI Taxonomy" id="598644"/>
    <lineage>
        <taxon>Bacteria</taxon>
        <taxon>Bacillati</taxon>
        <taxon>Actinomycetota</taxon>
        <taxon>Actinomycetes</taxon>
        <taxon>Pseudonocardiales</taxon>
        <taxon>Pseudonocardiaceae</taxon>
        <taxon>Labedaea</taxon>
    </lineage>
</organism>
<dbReference type="AlphaFoldDB" id="A0A4V3CZX9"/>
<evidence type="ECO:0000313" key="2">
    <source>
        <dbReference type="EMBL" id="TDQ01441.1"/>
    </source>
</evidence>
<dbReference type="Proteomes" id="UP000295444">
    <property type="component" value="Unassembled WGS sequence"/>
</dbReference>
<dbReference type="RefSeq" id="WP_133850021.1">
    <property type="nucleotide sequence ID" value="NZ_SNXZ01000002.1"/>
</dbReference>